<protein>
    <submittedName>
        <fullName evidence="1">Uncharacterized protein</fullName>
    </submittedName>
</protein>
<dbReference type="EMBL" id="LGTK01000046">
    <property type="protein sequence ID" value="KPH73469.1"/>
    <property type="molecule type" value="Genomic_DNA"/>
</dbReference>
<reference evidence="1 2" key="1">
    <citation type="submission" date="2015-07" db="EMBL/GenBank/DDBJ databases">
        <title>High-quality draft genome sequence of Oceanobacillus caeni HM6, a bacillus isolated from a human feces.</title>
        <authorList>
            <person name="Kumar J."/>
            <person name="Verma M.K."/>
            <person name="Pandey R."/>
            <person name="Bhambi M."/>
            <person name="Chauhan N."/>
        </authorList>
    </citation>
    <scope>NUCLEOTIDE SEQUENCE [LARGE SCALE GENOMIC DNA]</scope>
    <source>
        <strain evidence="1 2">HM6</strain>
    </source>
</reference>
<dbReference type="Proteomes" id="UP000037854">
    <property type="component" value="Unassembled WGS sequence"/>
</dbReference>
<evidence type="ECO:0000313" key="2">
    <source>
        <dbReference type="Proteomes" id="UP000037854"/>
    </source>
</evidence>
<keyword evidence="2" id="KW-1185">Reference proteome</keyword>
<name>A0ABR5MHJ3_9BACI</name>
<comment type="caution">
    <text evidence="1">The sequence shown here is derived from an EMBL/GenBank/DDBJ whole genome shotgun (WGS) entry which is preliminary data.</text>
</comment>
<organism evidence="1 2">
    <name type="scientific">Oceanobacillus caeni</name>
    <dbReference type="NCBI Taxonomy" id="405946"/>
    <lineage>
        <taxon>Bacteria</taxon>
        <taxon>Bacillati</taxon>
        <taxon>Bacillota</taxon>
        <taxon>Bacilli</taxon>
        <taxon>Bacillales</taxon>
        <taxon>Bacillaceae</taxon>
        <taxon>Oceanobacillus</taxon>
    </lineage>
</organism>
<accession>A0ABR5MHJ3</accession>
<evidence type="ECO:0000313" key="1">
    <source>
        <dbReference type="EMBL" id="KPH73469.1"/>
    </source>
</evidence>
<dbReference type="RefSeq" id="WP_047185544.1">
    <property type="nucleotide sequence ID" value="NZ_JARTGE010000165.1"/>
</dbReference>
<sequence length="66" mass="7767">MNTIISKISELLKGANDLMSLKNKFKLVYMISLLQFELEILEINWYPFLCMKSRGNHANLFILNFL</sequence>
<proteinExistence type="predicted"/>
<gene>
    <name evidence="1" type="ORF">AFL42_12370</name>
</gene>